<proteinExistence type="predicted"/>
<dbReference type="EMBL" id="CP036268">
    <property type="protein sequence ID" value="QDT39095.1"/>
    <property type="molecule type" value="Genomic_DNA"/>
</dbReference>
<dbReference type="Proteomes" id="UP000317318">
    <property type="component" value="Chromosome"/>
</dbReference>
<dbReference type="OrthoDB" id="6692170at2"/>
<organism evidence="1 2">
    <name type="scientific">Stratiformator vulcanicus</name>
    <dbReference type="NCBI Taxonomy" id="2527980"/>
    <lineage>
        <taxon>Bacteria</taxon>
        <taxon>Pseudomonadati</taxon>
        <taxon>Planctomycetota</taxon>
        <taxon>Planctomycetia</taxon>
        <taxon>Planctomycetales</taxon>
        <taxon>Planctomycetaceae</taxon>
        <taxon>Stratiformator</taxon>
    </lineage>
</organism>
<accession>A0A517R5I3</accession>
<evidence type="ECO:0000313" key="2">
    <source>
        <dbReference type="Proteomes" id="UP000317318"/>
    </source>
</evidence>
<gene>
    <name evidence="1" type="ORF">Pan189_34970</name>
</gene>
<dbReference type="SUPFAM" id="SSF50965">
    <property type="entry name" value="Galactose oxidase, central domain"/>
    <property type="match status" value="1"/>
</dbReference>
<sequence>MNEMDGAGEMLLPDDLKKKVREISESARLELVSFAMETLSEACDDADGEEGSPMDDWRRENREREDAAFSSFSAADIRQFIKARRGRHAAEKIDNAVWKALIETEVGPYAARSRFNLALDETLMPSFAFDRFGMSSTIMPDGREIFIAGEHEDYYDPDFYIYNDVIVRDPSGAIDIYGYPETVFPPTDFHSATRIESDILIIGCLGYQEQREEKTTPVFLLNCETFEIRKVKTTGKGPGWIHNHKVSSSPREEYLTVVGGLRHRDSERDLIANEKRYRLDLKTWHWTRHS</sequence>
<keyword evidence="2" id="KW-1185">Reference proteome</keyword>
<name>A0A517R5I3_9PLAN</name>
<dbReference type="Gene3D" id="2.120.10.80">
    <property type="entry name" value="Kelch-type beta propeller"/>
    <property type="match status" value="1"/>
</dbReference>
<protein>
    <submittedName>
        <fullName evidence="1">Uncharacterized protein</fullName>
    </submittedName>
</protein>
<dbReference type="InterPro" id="IPR015915">
    <property type="entry name" value="Kelch-typ_b-propeller"/>
</dbReference>
<reference evidence="1 2" key="1">
    <citation type="submission" date="2019-02" db="EMBL/GenBank/DDBJ databases">
        <title>Deep-cultivation of Planctomycetes and their phenomic and genomic characterization uncovers novel biology.</title>
        <authorList>
            <person name="Wiegand S."/>
            <person name="Jogler M."/>
            <person name="Boedeker C."/>
            <person name="Pinto D."/>
            <person name="Vollmers J."/>
            <person name="Rivas-Marin E."/>
            <person name="Kohn T."/>
            <person name="Peeters S.H."/>
            <person name="Heuer A."/>
            <person name="Rast P."/>
            <person name="Oberbeckmann S."/>
            <person name="Bunk B."/>
            <person name="Jeske O."/>
            <person name="Meyerdierks A."/>
            <person name="Storesund J.E."/>
            <person name="Kallscheuer N."/>
            <person name="Luecker S."/>
            <person name="Lage O.M."/>
            <person name="Pohl T."/>
            <person name="Merkel B.J."/>
            <person name="Hornburger P."/>
            <person name="Mueller R.-W."/>
            <person name="Bruemmer F."/>
            <person name="Labrenz M."/>
            <person name="Spormann A.M."/>
            <person name="Op den Camp H."/>
            <person name="Overmann J."/>
            <person name="Amann R."/>
            <person name="Jetten M.S.M."/>
            <person name="Mascher T."/>
            <person name="Medema M.H."/>
            <person name="Devos D.P."/>
            <person name="Kaster A.-K."/>
            <person name="Ovreas L."/>
            <person name="Rohde M."/>
            <person name="Galperin M.Y."/>
            <person name="Jogler C."/>
        </authorList>
    </citation>
    <scope>NUCLEOTIDE SEQUENCE [LARGE SCALE GENOMIC DNA]</scope>
    <source>
        <strain evidence="1 2">Pan189</strain>
    </source>
</reference>
<dbReference type="RefSeq" id="WP_145365269.1">
    <property type="nucleotide sequence ID" value="NZ_CP036268.1"/>
</dbReference>
<dbReference type="AlphaFoldDB" id="A0A517R5I3"/>
<dbReference type="KEGG" id="svp:Pan189_34970"/>
<evidence type="ECO:0000313" key="1">
    <source>
        <dbReference type="EMBL" id="QDT39095.1"/>
    </source>
</evidence>
<dbReference type="InterPro" id="IPR011043">
    <property type="entry name" value="Gal_Oxase/kelch_b-propeller"/>
</dbReference>